<dbReference type="AlphaFoldDB" id="A0AAP3G5X4"/>
<gene>
    <name evidence="1" type="ORF">O0554_01795</name>
</gene>
<evidence type="ECO:0008006" key="3">
    <source>
        <dbReference type="Google" id="ProtNLM"/>
    </source>
</evidence>
<name>A0AAP3G5X4_BRELA</name>
<sequence>MENQASIKIMNIRYLILALDEEPRFYRLPASGFLYAVRGSATLQLDEIHHQVK</sequence>
<dbReference type="RefSeq" id="WP_181022747.1">
    <property type="nucleotide sequence ID" value="NZ_JANSGW010000002.1"/>
</dbReference>
<organism evidence="1 2">
    <name type="scientific">Brevibacillus laterosporus</name>
    <name type="common">Bacillus laterosporus</name>
    <dbReference type="NCBI Taxonomy" id="1465"/>
    <lineage>
        <taxon>Bacteria</taxon>
        <taxon>Bacillati</taxon>
        <taxon>Bacillota</taxon>
        <taxon>Bacilli</taxon>
        <taxon>Bacillales</taxon>
        <taxon>Paenibacillaceae</taxon>
        <taxon>Brevibacillus</taxon>
    </lineage>
</organism>
<comment type="caution">
    <text evidence="1">The sequence shown here is derived from an EMBL/GenBank/DDBJ whole genome shotgun (WGS) entry which is preliminary data.</text>
</comment>
<reference evidence="1" key="1">
    <citation type="submission" date="2022-09" db="EMBL/GenBank/DDBJ databases">
        <title>Genome analysis and characterization of larvicidal activity of Brevibacillus strains.</title>
        <authorList>
            <person name="Patrusheva E.V."/>
            <person name="Izotova A.O."/>
            <person name="Toshchakov S.V."/>
            <person name="Sineoky S.P."/>
        </authorList>
    </citation>
    <scope>NUCLEOTIDE SEQUENCE</scope>
    <source>
        <strain evidence="1">VKPM_B-13247</strain>
    </source>
</reference>
<dbReference type="EMBL" id="JAPTNE010000002">
    <property type="protein sequence ID" value="MCZ0805653.1"/>
    <property type="molecule type" value="Genomic_DNA"/>
</dbReference>
<proteinExistence type="predicted"/>
<dbReference type="Proteomes" id="UP001077662">
    <property type="component" value="Unassembled WGS sequence"/>
</dbReference>
<evidence type="ECO:0000313" key="2">
    <source>
        <dbReference type="Proteomes" id="UP001077662"/>
    </source>
</evidence>
<evidence type="ECO:0000313" key="1">
    <source>
        <dbReference type="EMBL" id="MCZ0805653.1"/>
    </source>
</evidence>
<protein>
    <recommendedName>
        <fullName evidence="3">AraC family transcriptional regulator</fullName>
    </recommendedName>
</protein>
<accession>A0AAP3G5X4</accession>